<feature type="compositionally biased region" description="Basic and acidic residues" evidence="9">
    <location>
        <begin position="88"/>
        <end position="97"/>
    </location>
</feature>
<dbReference type="GO" id="GO:0031848">
    <property type="term" value="P:protection from non-homologous end joining at telomere"/>
    <property type="evidence" value="ECO:0007669"/>
    <property type="project" value="TreeGrafter"/>
</dbReference>
<feature type="compositionally biased region" description="Polar residues" evidence="9">
    <location>
        <begin position="527"/>
        <end position="556"/>
    </location>
</feature>
<sequence length="735" mass="82715">MAAPTVYENVADVFDVEGVGQLFAGKKFWVAQRMPSRIRLIEDIQANGGEIVKLEKQADYMIADHIRKDCPPGSISYEFVDKSIKEGRLRDPQDHRAGPQLGEAREPGAINRPVKGGRAPYTADEDIILYIWVRDCVANGGSASGNEIYKQLEAKHPRHTWQSWRDRYLKQLRDRPPSAFNIPDNAPPSPPSDHPPVPAPAKQVKKASPKQQQPQATSKVTGKVKVRDAPKNTPHDYTLAQLEATFSSEDWEELYAFVDTIESFKEDKEDYEKAWEGWAEQQENQTAEQWRQYYEKVVRPQWLRDPEWKRKQINAKMEARHEQDARESQNSDQQKELPDDISTTAVAGKDNPPPKASGQVVKTEPTAEGIKAPSDTKLMSSSTVQYESPKYIEEIYQNKLKRVRGGGVSQDQEEEPRPFKKQKSVSPAPDHTAEPEIHIGTQEETLVISSSQSAASDYRPEADDERAQDQLRFEMNQSLDEDKTLIGHEFEETEQDLTSVASDDFSDIDRLAPPPEELEENSDEDLPSNTPTPRASRQRPNNFDTQAILSSPSQGLVISKLPRPVGYTQDLQTQIDTRSSSVALDPESEASTTQSLQEFRHSLTGEDNTKPPLSRSPSFSPTPSTDSGDPDPPLQAHEFDEFYAQLNEEGFSDDFITSALKRTRCRPDLAELVLDAWKDGKPLPNQRGVWSLADDDAVERGDGVELMKLQDKHTLDGWGGITERLIFLDGYRSRG</sequence>
<gene>
    <name evidence="13" type="ORF">CC86DRAFT_371062</name>
</gene>
<dbReference type="AlphaFoldDB" id="A0A6A6ZXE3"/>
<evidence type="ECO:0000259" key="10">
    <source>
        <dbReference type="Pfam" id="PF08914"/>
    </source>
</evidence>
<dbReference type="PANTHER" id="PTHR16466:SF6">
    <property type="entry name" value="TELOMERIC REPEAT-BINDING FACTOR 2-INTERACTING PROTEIN 1"/>
    <property type="match status" value="1"/>
</dbReference>
<dbReference type="InterPro" id="IPR039595">
    <property type="entry name" value="TE2IP/Rap1"/>
</dbReference>
<feature type="compositionally biased region" description="Pro residues" evidence="9">
    <location>
        <begin position="185"/>
        <end position="199"/>
    </location>
</feature>
<feature type="region of interest" description="Disordered" evidence="9">
    <location>
        <begin position="403"/>
        <end position="557"/>
    </location>
</feature>
<feature type="compositionally biased region" description="Polar residues" evidence="9">
    <location>
        <begin position="377"/>
        <end position="386"/>
    </location>
</feature>
<dbReference type="InterPro" id="IPR001357">
    <property type="entry name" value="BRCT_dom"/>
</dbReference>
<feature type="compositionally biased region" description="Basic and acidic residues" evidence="9">
    <location>
        <begin position="225"/>
        <end position="234"/>
    </location>
</feature>
<proteinExistence type="inferred from homology"/>
<feature type="region of interest" description="Disordered" evidence="9">
    <location>
        <begin position="88"/>
        <end position="117"/>
    </location>
</feature>
<dbReference type="InterPro" id="IPR009057">
    <property type="entry name" value="Homeodomain-like_sf"/>
</dbReference>
<dbReference type="InterPro" id="IPR021661">
    <property type="entry name" value="Rap1_C"/>
</dbReference>
<dbReference type="PANTHER" id="PTHR16466">
    <property type="entry name" value="TELOMERE REPEAT-BINDING FACTOR 2-INTERACTING PROTEIN 1"/>
    <property type="match status" value="1"/>
</dbReference>
<feature type="compositionally biased region" description="Low complexity" evidence="9">
    <location>
        <begin position="611"/>
        <end position="627"/>
    </location>
</feature>
<dbReference type="EMBL" id="MU006228">
    <property type="protein sequence ID" value="KAF2825368.1"/>
    <property type="molecule type" value="Genomic_DNA"/>
</dbReference>
<feature type="compositionally biased region" description="Acidic residues" evidence="9">
    <location>
        <begin position="516"/>
        <end position="526"/>
    </location>
</feature>
<dbReference type="Pfam" id="PF16589">
    <property type="entry name" value="BRCT_2"/>
    <property type="match status" value="1"/>
</dbReference>
<feature type="compositionally biased region" description="Basic and acidic residues" evidence="9">
    <location>
        <begin position="480"/>
        <end position="490"/>
    </location>
</feature>
<keyword evidence="5" id="KW-0010">Activator</keyword>
<feature type="domain" description="BRCT" evidence="12">
    <location>
        <begin position="21"/>
        <end position="94"/>
    </location>
</feature>
<dbReference type="Proteomes" id="UP000799424">
    <property type="component" value="Unassembled WGS sequence"/>
</dbReference>
<feature type="compositionally biased region" description="Polar residues" evidence="9">
    <location>
        <begin position="442"/>
        <end position="455"/>
    </location>
</feature>
<evidence type="ECO:0000256" key="3">
    <source>
        <dbReference type="ARBA" id="ARBA00022895"/>
    </source>
</evidence>
<comment type="subunit">
    <text evidence="8">Homodimer.</text>
</comment>
<organism evidence="13 14">
    <name type="scientific">Ophiobolus disseminans</name>
    <dbReference type="NCBI Taxonomy" id="1469910"/>
    <lineage>
        <taxon>Eukaryota</taxon>
        <taxon>Fungi</taxon>
        <taxon>Dikarya</taxon>
        <taxon>Ascomycota</taxon>
        <taxon>Pezizomycotina</taxon>
        <taxon>Dothideomycetes</taxon>
        <taxon>Pleosporomycetidae</taxon>
        <taxon>Pleosporales</taxon>
        <taxon>Pleosporineae</taxon>
        <taxon>Phaeosphaeriaceae</taxon>
        <taxon>Ophiobolus</taxon>
    </lineage>
</organism>
<evidence type="ECO:0000256" key="6">
    <source>
        <dbReference type="ARBA" id="ARBA00023163"/>
    </source>
</evidence>
<evidence type="ECO:0000256" key="8">
    <source>
        <dbReference type="RuleBase" id="RU367107"/>
    </source>
</evidence>
<keyword evidence="2 8" id="KW-0158">Chromosome</keyword>
<dbReference type="GO" id="GO:0042162">
    <property type="term" value="F:telomeric DNA binding"/>
    <property type="evidence" value="ECO:0007669"/>
    <property type="project" value="TreeGrafter"/>
</dbReference>
<feature type="region of interest" description="Disordered" evidence="9">
    <location>
        <begin position="602"/>
        <end position="636"/>
    </location>
</feature>
<keyword evidence="6" id="KW-0804">Transcription</keyword>
<keyword evidence="4" id="KW-0805">Transcription regulation</keyword>
<evidence type="ECO:0000259" key="11">
    <source>
        <dbReference type="Pfam" id="PF11626"/>
    </source>
</evidence>
<feature type="domain" description="TERF2-interacting telomeric protein 1 Myb" evidence="10">
    <location>
        <begin position="121"/>
        <end position="176"/>
    </location>
</feature>
<comment type="similarity">
    <text evidence="1 8">Belongs to the RAP1 family.</text>
</comment>
<evidence type="ECO:0000313" key="13">
    <source>
        <dbReference type="EMBL" id="KAF2825368.1"/>
    </source>
</evidence>
<evidence type="ECO:0000259" key="12">
    <source>
        <dbReference type="Pfam" id="PF16589"/>
    </source>
</evidence>
<dbReference type="OrthoDB" id="435460at2759"/>
<keyword evidence="7 8" id="KW-0539">Nucleus</keyword>
<feature type="domain" description="TRF2-interacting telomeric protein/Rap1 C-terminal" evidence="11">
    <location>
        <begin position="646"/>
        <end position="728"/>
    </location>
</feature>
<feature type="region of interest" description="Disordered" evidence="9">
    <location>
        <begin position="175"/>
        <end position="236"/>
    </location>
</feature>
<evidence type="ECO:0000256" key="4">
    <source>
        <dbReference type="ARBA" id="ARBA00023015"/>
    </source>
</evidence>
<dbReference type="InterPro" id="IPR015010">
    <property type="entry name" value="TERF2IP_Myb"/>
</dbReference>
<dbReference type="Pfam" id="PF11626">
    <property type="entry name" value="Rap1_C"/>
    <property type="match status" value="1"/>
</dbReference>
<keyword evidence="14" id="KW-1185">Reference proteome</keyword>
<dbReference type="Gene3D" id="1.10.10.60">
    <property type="entry name" value="Homeodomain-like"/>
    <property type="match status" value="1"/>
</dbReference>
<reference evidence="13" key="1">
    <citation type="journal article" date="2020" name="Stud. Mycol.">
        <title>101 Dothideomycetes genomes: a test case for predicting lifestyles and emergence of pathogens.</title>
        <authorList>
            <person name="Haridas S."/>
            <person name="Albert R."/>
            <person name="Binder M."/>
            <person name="Bloem J."/>
            <person name="Labutti K."/>
            <person name="Salamov A."/>
            <person name="Andreopoulos B."/>
            <person name="Baker S."/>
            <person name="Barry K."/>
            <person name="Bills G."/>
            <person name="Bluhm B."/>
            <person name="Cannon C."/>
            <person name="Castanera R."/>
            <person name="Culley D."/>
            <person name="Daum C."/>
            <person name="Ezra D."/>
            <person name="Gonzalez J."/>
            <person name="Henrissat B."/>
            <person name="Kuo A."/>
            <person name="Liang C."/>
            <person name="Lipzen A."/>
            <person name="Lutzoni F."/>
            <person name="Magnuson J."/>
            <person name="Mondo S."/>
            <person name="Nolan M."/>
            <person name="Ohm R."/>
            <person name="Pangilinan J."/>
            <person name="Park H.-J."/>
            <person name="Ramirez L."/>
            <person name="Alfaro M."/>
            <person name="Sun H."/>
            <person name="Tritt A."/>
            <person name="Yoshinaga Y."/>
            <person name="Zwiers L.-H."/>
            <person name="Turgeon B."/>
            <person name="Goodwin S."/>
            <person name="Spatafora J."/>
            <person name="Crous P."/>
            <person name="Grigoriev I."/>
        </authorList>
    </citation>
    <scope>NUCLEOTIDE SEQUENCE</scope>
    <source>
        <strain evidence="13">CBS 113818</strain>
    </source>
</reference>
<dbReference type="CDD" id="cd11655">
    <property type="entry name" value="rap1_myb-like"/>
    <property type="match status" value="1"/>
</dbReference>
<name>A0A6A6ZXE3_9PLEO</name>
<evidence type="ECO:0000256" key="1">
    <source>
        <dbReference type="ARBA" id="ARBA00010467"/>
    </source>
</evidence>
<evidence type="ECO:0000256" key="9">
    <source>
        <dbReference type="SAM" id="MobiDB-lite"/>
    </source>
</evidence>
<dbReference type="FunFam" id="1.10.10.60:FF:000246">
    <property type="entry name" value="Telomeric repeat-binding factor 2-interacting protein 1"/>
    <property type="match status" value="1"/>
</dbReference>
<evidence type="ECO:0000256" key="7">
    <source>
        <dbReference type="ARBA" id="ARBA00023242"/>
    </source>
</evidence>
<dbReference type="GO" id="GO:0005654">
    <property type="term" value="C:nucleoplasm"/>
    <property type="evidence" value="ECO:0007669"/>
    <property type="project" value="UniProtKB-ARBA"/>
</dbReference>
<evidence type="ECO:0000256" key="2">
    <source>
        <dbReference type="ARBA" id="ARBA00022454"/>
    </source>
</evidence>
<feature type="compositionally biased region" description="Basic and acidic residues" evidence="9">
    <location>
        <begin position="317"/>
        <end position="338"/>
    </location>
</feature>
<comment type="subcellular location">
    <subcellularLocation>
        <location evidence="8">Nucleus</location>
    </subcellularLocation>
    <subcellularLocation>
        <location evidence="8">Chromosome</location>
        <location evidence="8">Telomere</location>
    </subcellularLocation>
</comment>
<dbReference type="GO" id="GO:0010833">
    <property type="term" value="P:telomere maintenance via telomere lengthening"/>
    <property type="evidence" value="ECO:0007669"/>
    <property type="project" value="UniProtKB-UniRule"/>
</dbReference>
<evidence type="ECO:0000256" key="5">
    <source>
        <dbReference type="ARBA" id="ARBA00023159"/>
    </source>
</evidence>
<feature type="region of interest" description="Disordered" evidence="9">
    <location>
        <begin position="313"/>
        <end position="389"/>
    </location>
</feature>
<dbReference type="Pfam" id="PF08914">
    <property type="entry name" value="Myb_Rap1"/>
    <property type="match status" value="1"/>
</dbReference>
<dbReference type="SUPFAM" id="SSF46689">
    <property type="entry name" value="Homeodomain-like"/>
    <property type="match status" value="1"/>
</dbReference>
<feature type="region of interest" description="Disordered" evidence="9">
    <location>
        <begin position="577"/>
        <end position="596"/>
    </location>
</feature>
<dbReference type="GO" id="GO:0070187">
    <property type="term" value="C:shelterin complex"/>
    <property type="evidence" value="ECO:0007669"/>
    <property type="project" value="TreeGrafter"/>
</dbReference>
<feature type="compositionally biased region" description="Basic and acidic residues" evidence="9">
    <location>
        <begin position="458"/>
        <end position="472"/>
    </location>
</feature>
<keyword evidence="3 8" id="KW-0779">Telomere</keyword>
<evidence type="ECO:0000313" key="14">
    <source>
        <dbReference type="Proteomes" id="UP000799424"/>
    </source>
</evidence>
<protein>
    <recommendedName>
        <fullName evidence="8">DNA-binding protein RAP1</fullName>
    </recommendedName>
</protein>
<comment type="function">
    <text evidence="8">Involved in the regulation of telomere length, clustering and has a specific role in telomere position effect (TPE).</text>
</comment>
<accession>A0A6A6ZXE3</accession>